<evidence type="ECO:0000313" key="1">
    <source>
        <dbReference type="EMBL" id="KAH8011613.1"/>
    </source>
</evidence>
<sequence length="211" mass="23262">MEDDRVTGFHSVPPSQPHCYLHGTLEMGHLISLYCFAEQGLPPPTYQWQRVSGDTVKNITESYSFKTGAFVIGNLTYLEEGYYRCTAANSLGSKSCQINLSTSQTGVIIGALIGAILVVALICGVVWFLTSKEKKKKRKEKTAMIETQDVSQKEPLNAEYTAVPNQESVPLSTVPPSKGSTETNEYVAPEEIEVRAEPENETQEEARQPEA</sequence>
<evidence type="ECO:0000313" key="2">
    <source>
        <dbReference type="Proteomes" id="UP000827872"/>
    </source>
</evidence>
<gene>
    <name evidence="1" type="ORF">K3G42_003121</name>
</gene>
<name>A0ACB8FX55_9SAUR</name>
<organism evidence="1 2">
    <name type="scientific">Sphaerodactylus townsendi</name>
    <dbReference type="NCBI Taxonomy" id="933632"/>
    <lineage>
        <taxon>Eukaryota</taxon>
        <taxon>Metazoa</taxon>
        <taxon>Chordata</taxon>
        <taxon>Craniata</taxon>
        <taxon>Vertebrata</taxon>
        <taxon>Euteleostomi</taxon>
        <taxon>Lepidosauria</taxon>
        <taxon>Squamata</taxon>
        <taxon>Bifurcata</taxon>
        <taxon>Gekkota</taxon>
        <taxon>Sphaerodactylidae</taxon>
        <taxon>Sphaerodactylus</taxon>
    </lineage>
</organism>
<comment type="caution">
    <text evidence="1">The sequence shown here is derived from an EMBL/GenBank/DDBJ whole genome shotgun (WGS) entry which is preliminary data.</text>
</comment>
<protein>
    <submittedName>
        <fullName evidence="1">Uncharacterized protein</fullName>
    </submittedName>
</protein>
<accession>A0ACB8FX55</accession>
<keyword evidence="2" id="KW-1185">Reference proteome</keyword>
<reference evidence="1" key="1">
    <citation type="submission" date="2021-08" db="EMBL/GenBank/DDBJ databases">
        <title>The first chromosome-level gecko genome reveals the dynamic sex chromosomes of Neotropical dwarf geckos (Sphaerodactylidae: Sphaerodactylus).</title>
        <authorList>
            <person name="Pinto B.J."/>
            <person name="Keating S.E."/>
            <person name="Gamble T."/>
        </authorList>
    </citation>
    <scope>NUCLEOTIDE SEQUENCE</scope>
    <source>
        <strain evidence="1">TG3544</strain>
    </source>
</reference>
<dbReference type="EMBL" id="CM037626">
    <property type="protein sequence ID" value="KAH8011613.1"/>
    <property type="molecule type" value="Genomic_DNA"/>
</dbReference>
<dbReference type="Proteomes" id="UP000827872">
    <property type="component" value="Linkage Group LG13"/>
</dbReference>
<proteinExistence type="predicted"/>